<dbReference type="InParanoid" id="A0A1S3H7S7"/>
<dbReference type="RefSeq" id="XP_013381541.1">
    <property type="nucleotide sequence ID" value="XM_013526087.1"/>
</dbReference>
<feature type="compositionally biased region" description="Basic and acidic residues" evidence="1">
    <location>
        <begin position="86"/>
        <end position="98"/>
    </location>
</feature>
<gene>
    <name evidence="3" type="primary">LOC106152480</name>
</gene>
<reference evidence="3" key="1">
    <citation type="submission" date="2025-08" db="UniProtKB">
        <authorList>
            <consortium name="RefSeq"/>
        </authorList>
    </citation>
    <scope>IDENTIFICATION</scope>
    <source>
        <tissue evidence="3">Gonads</tissue>
    </source>
</reference>
<dbReference type="KEGG" id="lak:106152480"/>
<keyword evidence="2" id="KW-1185">Reference proteome</keyword>
<accession>A0A1S3H7S7</accession>
<proteinExistence type="predicted"/>
<evidence type="ECO:0000313" key="3">
    <source>
        <dbReference type="RefSeq" id="XP_013381541.1"/>
    </source>
</evidence>
<dbReference type="GeneID" id="106152480"/>
<dbReference type="Proteomes" id="UP000085678">
    <property type="component" value="Unplaced"/>
</dbReference>
<name>A0A1S3H7S7_LINAN</name>
<evidence type="ECO:0000313" key="2">
    <source>
        <dbReference type="Proteomes" id="UP000085678"/>
    </source>
</evidence>
<dbReference type="AlphaFoldDB" id="A0A1S3H7S7"/>
<dbReference type="OrthoDB" id="385235at2759"/>
<evidence type="ECO:0000256" key="1">
    <source>
        <dbReference type="SAM" id="MobiDB-lite"/>
    </source>
</evidence>
<feature type="region of interest" description="Disordered" evidence="1">
    <location>
        <begin position="85"/>
        <end position="105"/>
    </location>
</feature>
<organism evidence="2 3">
    <name type="scientific">Lingula anatina</name>
    <name type="common">Brachiopod</name>
    <name type="synonym">Lingula unguis</name>
    <dbReference type="NCBI Taxonomy" id="7574"/>
    <lineage>
        <taxon>Eukaryota</taxon>
        <taxon>Metazoa</taxon>
        <taxon>Spiralia</taxon>
        <taxon>Lophotrochozoa</taxon>
        <taxon>Brachiopoda</taxon>
        <taxon>Linguliformea</taxon>
        <taxon>Lingulata</taxon>
        <taxon>Lingulida</taxon>
        <taxon>Linguloidea</taxon>
        <taxon>Lingulidae</taxon>
        <taxon>Lingula</taxon>
    </lineage>
</organism>
<protein>
    <submittedName>
        <fullName evidence="3">Uncharacterized protein LOC106152480</fullName>
    </submittedName>
</protein>
<sequence>MQFDSQNRPIPVEEFNSSHTHRKVAINLPKKYHLMRVLSGTRTSQETRQLEILGYKVVMLFPKIWESYHLWRQQEFLRQAISDMGHNSEGEGHLKDLNEENYLQE</sequence>